<evidence type="ECO:0000256" key="6">
    <source>
        <dbReference type="ARBA" id="ARBA00023004"/>
    </source>
</evidence>
<gene>
    <name evidence="9" type="ORF">C0J50_4071</name>
</gene>
<feature type="binding site" description="axial binding residue" evidence="8">
    <location>
        <position position="110"/>
    </location>
    <ligand>
        <name>heme</name>
        <dbReference type="ChEBI" id="CHEBI:30413"/>
    </ligand>
    <ligandPart>
        <name>Fe</name>
        <dbReference type="ChEBI" id="CHEBI:18248"/>
    </ligandPart>
</feature>
<dbReference type="SUPFAM" id="SSF48264">
    <property type="entry name" value="Cytochrome P450"/>
    <property type="match status" value="1"/>
</dbReference>
<dbReference type="Proteomes" id="UP001205998">
    <property type="component" value="Unassembled WGS sequence"/>
</dbReference>
<dbReference type="PRINTS" id="PR00463">
    <property type="entry name" value="EP450I"/>
</dbReference>
<dbReference type="GO" id="GO:0016705">
    <property type="term" value="F:oxidoreductase activity, acting on paired donors, with incorporation or reduction of molecular oxygen"/>
    <property type="evidence" value="ECO:0007669"/>
    <property type="project" value="InterPro"/>
</dbReference>
<dbReference type="GO" id="GO:0005743">
    <property type="term" value="C:mitochondrial inner membrane"/>
    <property type="evidence" value="ECO:0007669"/>
    <property type="project" value="TreeGrafter"/>
</dbReference>
<dbReference type="PANTHER" id="PTHR24279">
    <property type="entry name" value="CYTOCHROME P450"/>
    <property type="match status" value="1"/>
</dbReference>
<dbReference type="InterPro" id="IPR002401">
    <property type="entry name" value="Cyt_P450_E_grp-I"/>
</dbReference>
<dbReference type="GO" id="GO:0006700">
    <property type="term" value="P:C21-steroid hormone biosynthetic process"/>
    <property type="evidence" value="ECO:0007669"/>
    <property type="project" value="TreeGrafter"/>
</dbReference>
<dbReference type="EMBL" id="MU562415">
    <property type="protein sequence ID" value="KAI5613667.1"/>
    <property type="molecule type" value="Genomic_DNA"/>
</dbReference>
<dbReference type="GO" id="GO:0071375">
    <property type="term" value="P:cellular response to peptide hormone stimulus"/>
    <property type="evidence" value="ECO:0007669"/>
    <property type="project" value="TreeGrafter"/>
</dbReference>
<evidence type="ECO:0000313" key="10">
    <source>
        <dbReference type="Proteomes" id="UP001205998"/>
    </source>
</evidence>
<dbReference type="InterPro" id="IPR050479">
    <property type="entry name" value="CYP11_CYP27_families"/>
</dbReference>
<dbReference type="AlphaFoldDB" id="A0AAD5ACT9"/>
<dbReference type="GO" id="GO:0020037">
    <property type="term" value="F:heme binding"/>
    <property type="evidence" value="ECO:0007669"/>
    <property type="project" value="InterPro"/>
</dbReference>
<evidence type="ECO:0000256" key="5">
    <source>
        <dbReference type="ARBA" id="ARBA00023002"/>
    </source>
</evidence>
<evidence type="ECO:0000256" key="3">
    <source>
        <dbReference type="ARBA" id="ARBA00022617"/>
    </source>
</evidence>
<keyword evidence="7" id="KW-0503">Monooxygenase</keyword>
<dbReference type="InterPro" id="IPR001128">
    <property type="entry name" value="Cyt_P450"/>
</dbReference>
<keyword evidence="10" id="KW-1185">Reference proteome</keyword>
<sequence length="133" mass="15380">MCWASAQNLIDRKVKQMDQKVQRVEKLEGILYPVVAGNGRLAVENEVDVGGYWFPKQTQFYLCHYAASHDETEFPDAEAFIPERWLRGGPLHSQHHPYSSIPFGVRVRACLGKRVAELEMYFAISRAILWLNW</sequence>
<evidence type="ECO:0000256" key="2">
    <source>
        <dbReference type="ARBA" id="ARBA00010617"/>
    </source>
</evidence>
<dbReference type="GO" id="GO:0004497">
    <property type="term" value="F:monooxygenase activity"/>
    <property type="evidence" value="ECO:0007669"/>
    <property type="project" value="UniProtKB-KW"/>
</dbReference>
<evidence type="ECO:0000256" key="1">
    <source>
        <dbReference type="ARBA" id="ARBA00001971"/>
    </source>
</evidence>
<accession>A0AAD5ACT9</accession>
<dbReference type="GO" id="GO:0008203">
    <property type="term" value="P:cholesterol metabolic process"/>
    <property type="evidence" value="ECO:0007669"/>
    <property type="project" value="TreeGrafter"/>
</dbReference>
<evidence type="ECO:0000256" key="4">
    <source>
        <dbReference type="ARBA" id="ARBA00022723"/>
    </source>
</evidence>
<dbReference type="Pfam" id="PF00067">
    <property type="entry name" value="p450"/>
    <property type="match status" value="1"/>
</dbReference>
<dbReference type="GO" id="GO:0005506">
    <property type="term" value="F:iron ion binding"/>
    <property type="evidence" value="ECO:0007669"/>
    <property type="project" value="InterPro"/>
</dbReference>
<evidence type="ECO:0000256" key="8">
    <source>
        <dbReference type="PIRSR" id="PIRSR602401-1"/>
    </source>
</evidence>
<evidence type="ECO:0000313" key="9">
    <source>
        <dbReference type="EMBL" id="KAI5613667.1"/>
    </source>
</evidence>
<keyword evidence="5" id="KW-0560">Oxidoreductase</keyword>
<dbReference type="GO" id="GO:0034650">
    <property type="term" value="P:cortisol metabolic process"/>
    <property type="evidence" value="ECO:0007669"/>
    <property type="project" value="TreeGrafter"/>
</dbReference>
<keyword evidence="6 8" id="KW-0408">Iron</keyword>
<protein>
    <submittedName>
        <fullName evidence="9">Cytochrome P450 27C1</fullName>
    </submittedName>
</protein>
<evidence type="ECO:0000256" key="7">
    <source>
        <dbReference type="ARBA" id="ARBA00023033"/>
    </source>
</evidence>
<keyword evidence="3 8" id="KW-0349">Heme</keyword>
<comment type="similarity">
    <text evidence="2">Belongs to the cytochrome P450 family.</text>
</comment>
<comment type="cofactor">
    <cofactor evidence="1 8">
        <name>heme</name>
        <dbReference type="ChEBI" id="CHEBI:30413"/>
    </cofactor>
</comment>
<comment type="caution">
    <text evidence="9">The sequence shown here is derived from an EMBL/GenBank/DDBJ whole genome shotgun (WGS) entry which is preliminary data.</text>
</comment>
<name>A0AAD5ACT9_SILAS</name>
<keyword evidence="4 8" id="KW-0479">Metal-binding</keyword>
<proteinExistence type="inferred from homology"/>
<reference evidence="9" key="1">
    <citation type="submission" date="2018-07" db="EMBL/GenBank/DDBJ databases">
        <title>Comparative genomics of catfishes provides insights into carnivory and benthic adaptation.</title>
        <authorList>
            <person name="Zhang Y."/>
            <person name="Wang D."/>
            <person name="Peng Z."/>
            <person name="Zheng S."/>
            <person name="Shao F."/>
            <person name="Tao W."/>
        </authorList>
    </citation>
    <scope>NUCLEOTIDE SEQUENCE</scope>
    <source>
        <strain evidence="9">Chongqing</strain>
    </source>
</reference>
<dbReference type="InterPro" id="IPR036396">
    <property type="entry name" value="Cyt_P450_sf"/>
</dbReference>
<dbReference type="GO" id="GO:0006704">
    <property type="term" value="P:glucocorticoid biosynthetic process"/>
    <property type="evidence" value="ECO:0007669"/>
    <property type="project" value="TreeGrafter"/>
</dbReference>
<organism evidence="9 10">
    <name type="scientific">Silurus asotus</name>
    <name type="common">Amur catfish</name>
    <name type="synonym">Parasilurus asotus</name>
    <dbReference type="NCBI Taxonomy" id="30991"/>
    <lineage>
        <taxon>Eukaryota</taxon>
        <taxon>Metazoa</taxon>
        <taxon>Chordata</taxon>
        <taxon>Craniata</taxon>
        <taxon>Vertebrata</taxon>
        <taxon>Euteleostomi</taxon>
        <taxon>Actinopterygii</taxon>
        <taxon>Neopterygii</taxon>
        <taxon>Teleostei</taxon>
        <taxon>Ostariophysi</taxon>
        <taxon>Siluriformes</taxon>
        <taxon>Siluridae</taxon>
        <taxon>Silurus</taxon>
    </lineage>
</organism>
<dbReference type="PANTHER" id="PTHR24279:SF123">
    <property type="entry name" value="CYTOCHROME P450 FAMILY 27 SUBFAMILY A MEMBER 1"/>
    <property type="match status" value="1"/>
</dbReference>
<dbReference type="Gene3D" id="1.10.630.10">
    <property type="entry name" value="Cytochrome P450"/>
    <property type="match status" value="1"/>
</dbReference>